<sequence length="196" mass="22072">MQTIADADYSDLDELMLEFINGLEADEIVTEVEEYRVRGQRLISTDNIIQRQVAFLKNTPAPELPSHFFPTNTSSGSYTEDDVTSVCFRYGWEVTQEQTLETATDCDAVRRSSYKASYHLAKACGVRSTELVLTPVFSGSRATAWDRLKVILTFATKGEPKWYVDVDNGVWPEVYFINTLLIRHGSDLLSLVVDGV</sequence>
<evidence type="ECO:0000313" key="2">
    <source>
        <dbReference type="Proteomes" id="UP000518752"/>
    </source>
</evidence>
<dbReference type="Proteomes" id="UP000518752">
    <property type="component" value="Unassembled WGS sequence"/>
</dbReference>
<proteinExistence type="predicted"/>
<protein>
    <submittedName>
        <fullName evidence="1">Uncharacterized protein</fullName>
    </submittedName>
</protein>
<organism evidence="1 2">
    <name type="scientific">Collybiopsis confluens</name>
    <dbReference type="NCBI Taxonomy" id="2823264"/>
    <lineage>
        <taxon>Eukaryota</taxon>
        <taxon>Fungi</taxon>
        <taxon>Dikarya</taxon>
        <taxon>Basidiomycota</taxon>
        <taxon>Agaricomycotina</taxon>
        <taxon>Agaricomycetes</taxon>
        <taxon>Agaricomycetidae</taxon>
        <taxon>Agaricales</taxon>
        <taxon>Marasmiineae</taxon>
        <taxon>Omphalotaceae</taxon>
        <taxon>Collybiopsis</taxon>
    </lineage>
</organism>
<gene>
    <name evidence="1" type="ORF">D9757_012465</name>
</gene>
<dbReference type="AlphaFoldDB" id="A0A8H5G184"/>
<dbReference type="EMBL" id="JAACJN010000247">
    <property type="protein sequence ID" value="KAF5356464.1"/>
    <property type="molecule type" value="Genomic_DNA"/>
</dbReference>
<name>A0A8H5G184_9AGAR</name>
<accession>A0A8H5G184</accession>
<comment type="caution">
    <text evidence="1">The sequence shown here is derived from an EMBL/GenBank/DDBJ whole genome shotgun (WGS) entry which is preliminary data.</text>
</comment>
<evidence type="ECO:0000313" key="1">
    <source>
        <dbReference type="EMBL" id="KAF5356464.1"/>
    </source>
</evidence>
<keyword evidence="2" id="KW-1185">Reference proteome</keyword>
<reference evidence="1 2" key="1">
    <citation type="journal article" date="2020" name="ISME J.">
        <title>Uncovering the hidden diversity of litter-decomposition mechanisms in mushroom-forming fungi.</title>
        <authorList>
            <person name="Floudas D."/>
            <person name="Bentzer J."/>
            <person name="Ahren D."/>
            <person name="Johansson T."/>
            <person name="Persson P."/>
            <person name="Tunlid A."/>
        </authorList>
    </citation>
    <scope>NUCLEOTIDE SEQUENCE [LARGE SCALE GENOMIC DNA]</scope>
    <source>
        <strain evidence="1 2">CBS 406.79</strain>
    </source>
</reference>